<name>A0ACC5ZCG6_9TELE</name>
<protein>
    <submittedName>
        <fullName evidence="1">Uncharacterized protein</fullName>
    </submittedName>
</protein>
<accession>A0ACC5ZCG6</accession>
<evidence type="ECO:0000313" key="2">
    <source>
        <dbReference type="Proteomes" id="UP000830395"/>
    </source>
</evidence>
<dbReference type="Proteomes" id="UP000830395">
    <property type="component" value="Chromosome 22"/>
</dbReference>
<proteinExistence type="predicted"/>
<gene>
    <name evidence="1" type="ORF">PDJAM_G00131580</name>
</gene>
<keyword evidence="2" id="KW-1185">Reference proteome</keyword>
<reference evidence="1" key="1">
    <citation type="submission" date="2020-02" db="EMBL/GenBank/DDBJ databases">
        <title>Genome sequencing of the panga catfish, Pangasius djambal.</title>
        <authorList>
            <person name="Wen M."/>
            <person name="Zahm M."/>
            <person name="Roques C."/>
            <person name="Cabau C."/>
            <person name="Klopp C."/>
            <person name="Donnadieu C."/>
            <person name="Jouanno E."/>
            <person name="Avarre J.-C."/>
            <person name="Campet M."/>
            <person name="Ha T."/>
            <person name="Dugue R."/>
            <person name="Lampietro C."/>
            <person name="Louis A."/>
            <person name="Herpin A."/>
            <person name="Echchiki A."/>
            <person name="Berthelot C."/>
            <person name="Parey E."/>
            <person name="Roest-Crollius H."/>
            <person name="Braasch I."/>
            <person name="Postlethwait J.H."/>
            <person name="Bobe J."/>
            <person name="Montfort J."/>
            <person name="Bouchez O."/>
            <person name="Begum T."/>
            <person name="Schartl M."/>
            <person name="Gustiano R."/>
            <person name="Guiguen Y."/>
        </authorList>
    </citation>
    <scope>NUCLEOTIDE SEQUENCE</scope>
    <source>
        <strain evidence="1">Pdj_M5554</strain>
    </source>
</reference>
<sequence>PGFKFSLAVSCDTYHLIFLDHREKTYGDTPAMANGCIIALMVIVVLLNVFAAAAGLALFALAIWVAVDPYKLYPIAAVSGKDDIFAAAWIAIFTGFAYFCTAIFGIYAALKKKRSLILAYLILMFIIFLFECASCITAVTNRDYLVGNSNLVKSQMLKYYADNSDRGTQITSTWNKVMLDAQCCGTDSPLDWVEYNSTFMQMYGTSYPWPISCCQRQSSFDAADQTGCKLGQNSAIFSKGCFSYIQSMLNRYTWSVSWYGFSVQMFVFFLLLITIVYFILLE</sequence>
<comment type="caution">
    <text evidence="1">The sequence shown here is derived from an EMBL/GenBank/DDBJ whole genome shotgun (WGS) entry which is preliminary data.</text>
</comment>
<evidence type="ECO:0000313" key="1">
    <source>
        <dbReference type="EMBL" id="MCJ8745560.1"/>
    </source>
</evidence>
<feature type="non-terminal residue" evidence="1">
    <location>
        <position position="1"/>
    </location>
</feature>
<organism evidence="1 2">
    <name type="scientific">Pangasius djambal</name>
    <dbReference type="NCBI Taxonomy" id="1691987"/>
    <lineage>
        <taxon>Eukaryota</taxon>
        <taxon>Metazoa</taxon>
        <taxon>Chordata</taxon>
        <taxon>Craniata</taxon>
        <taxon>Vertebrata</taxon>
        <taxon>Euteleostomi</taxon>
        <taxon>Actinopterygii</taxon>
        <taxon>Neopterygii</taxon>
        <taxon>Teleostei</taxon>
        <taxon>Ostariophysi</taxon>
        <taxon>Siluriformes</taxon>
        <taxon>Pangasiidae</taxon>
        <taxon>Pangasius</taxon>
    </lineage>
</organism>
<dbReference type="EMBL" id="CM040996">
    <property type="protein sequence ID" value="MCJ8745560.1"/>
    <property type="molecule type" value="Genomic_DNA"/>
</dbReference>